<protein>
    <submittedName>
        <fullName evidence="2">Uncharacterized protein</fullName>
    </submittedName>
</protein>
<sequence length="100" mass="10591">MIYKLNELTVCGRAVGARVGADACGQDHGAWAASALRERAGRVGLVEHSQRQWYGAGLRSGRRALTHCGSAPQREACPAPPPPPRAPLLPAQPSTVELKI</sequence>
<name>A0A9N8L1Y1_CHRIL</name>
<organism evidence="2 3">
    <name type="scientific">Chrysodeixis includens</name>
    <name type="common">Soybean looper</name>
    <name type="synonym">Pseudoplusia includens</name>
    <dbReference type="NCBI Taxonomy" id="689277"/>
    <lineage>
        <taxon>Eukaryota</taxon>
        <taxon>Metazoa</taxon>
        <taxon>Ecdysozoa</taxon>
        <taxon>Arthropoda</taxon>
        <taxon>Hexapoda</taxon>
        <taxon>Insecta</taxon>
        <taxon>Pterygota</taxon>
        <taxon>Neoptera</taxon>
        <taxon>Endopterygota</taxon>
        <taxon>Lepidoptera</taxon>
        <taxon>Glossata</taxon>
        <taxon>Ditrysia</taxon>
        <taxon>Noctuoidea</taxon>
        <taxon>Noctuidae</taxon>
        <taxon>Plusiinae</taxon>
        <taxon>Chrysodeixis</taxon>
    </lineage>
</organism>
<reference evidence="2" key="1">
    <citation type="submission" date="2021-12" db="EMBL/GenBank/DDBJ databases">
        <authorList>
            <person name="King R."/>
        </authorList>
    </citation>
    <scope>NUCLEOTIDE SEQUENCE</scope>
</reference>
<feature type="region of interest" description="Disordered" evidence="1">
    <location>
        <begin position="69"/>
        <end position="100"/>
    </location>
</feature>
<evidence type="ECO:0000313" key="2">
    <source>
        <dbReference type="EMBL" id="CAD0200134.1"/>
    </source>
</evidence>
<proteinExistence type="predicted"/>
<evidence type="ECO:0000313" key="3">
    <source>
        <dbReference type="Proteomes" id="UP001154114"/>
    </source>
</evidence>
<dbReference type="EMBL" id="LR824014">
    <property type="protein sequence ID" value="CAD0200134.1"/>
    <property type="molecule type" value="Genomic_DNA"/>
</dbReference>
<evidence type="ECO:0000256" key="1">
    <source>
        <dbReference type="SAM" id="MobiDB-lite"/>
    </source>
</evidence>
<gene>
    <name evidence="2" type="ORF">CINC_LOCUS1822</name>
</gene>
<keyword evidence="3" id="KW-1185">Reference proteome</keyword>
<dbReference type="AlphaFoldDB" id="A0A9N8L1Y1"/>
<dbReference type="Proteomes" id="UP001154114">
    <property type="component" value="Chromosome 11"/>
</dbReference>
<accession>A0A9N8L1Y1</accession>
<feature type="compositionally biased region" description="Pro residues" evidence="1">
    <location>
        <begin position="78"/>
        <end position="87"/>
    </location>
</feature>